<feature type="domain" description="Prepilin peptidase A24 N-terminal" evidence="11">
    <location>
        <begin position="12"/>
        <end position="94"/>
    </location>
</feature>
<dbReference type="GO" id="GO:0008168">
    <property type="term" value="F:methyltransferase activity"/>
    <property type="evidence" value="ECO:0007669"/>
    <property type="project" value="UniProtKB-KW"/>
</dbReference>
<gene>
    <name evidence="12" type="ORF">EHE19_006680</name>
</gene>
<evidence type="ECO:0000313" key="12">
    <source>
        <dbReference type="EMBL" id="QNU68776.1"/>
    </source>
</evidence>
<organism evidence="12 13">
    <name type="scientific">Ruminiclostridium herbifermentans</name>
    <dbReference type="NCBI Taxonomy" id="2488810"/>
    <lineage>
        <taxon>Bacteria</taxon>
        <taxon>Bacillati</taxon>
        <taxon>Bacillota</taxon>
        <taxon>Clostridia</taxon>
        <taxon>Eubacteriales</taxon>
        <taxon>Oscillospiraceae</taxon>
        <taxon>Ruminiclostridium</taxon>
    </lineage>
</organism>
<dbReference type="EMBL" id="CP061336">
    <property type="protein sequence ID" value="QNU68776.1"/>
    <property type="molecule type" value="Genomic_DNA"/>
</dbReference>
<dbReference type="InterPro" id="IPR050882">
    <property type="entry name" value="Prepilin_peptidase/N-MTase"/>
</dbReference>
<dbReference type="GO" id="GO:0032259">
    <property type="term" value="P:methylation"/>
    <property type="evidence" value="ECO:0007669"/>
    <property type="project" value="UniProtKB-KW"/>
</dbReference>
<dbReference type="GO" id="GO:0005886">
    <property type="term" value="C:plasma membrane"/>
    <property type="evidence" value="ECO:0007669"/>
    <property type="project" value="UniProtKB-SubCell"/>
</dbReference>
<keyword evidence="13" id="KW-1185">Reference proteome</keyword>
<keyword evidence="9" id="KW-0808">Transferase</keyword>
<keyword evidence="5 9" id="KW-0812">Transmembrane</keyword>
<comment type="similarity">
    <text evidence="2 8">Belongs to the peptidase A24 family.</text>
</comment>
<dbReference type="PRINTS" id="PR00864">
    <property type="entry name" value="PREPILNPTASE"/>
</dbReference>
<dbReference type="GO" id="GO:0004190">
    <property type="term" value="F:aspartic-type endopeptidase activity"/>
    <property type="evidence" value="ECO:0007669"/>
    <property type="project" value="UniProtKB-EC"/>
</dbReference>
<evidence type="ECO:0000313" key="13">
    <source>
        <dbReference type="Proteomes" id="UP000306409"/>
    </source>
</evidence>
<evidence type="ECO:0000256" key="6">
    <source>
        <dbReference type="ARBA" id="ARBA00022989"/>
    </source>
</evidence>
<comment type="function">
    <text evidence="9">Plays an essential role in type IV pili and type II pseudopili formation by proteolytically removing the leader sequence from substrate proteins and subsequently monomethylating the alpha-amino group of the newly exposed N-terminal phenylalanine.</text>
</comment>
<reference evidence="12 13" key="1">
    <citation type="submission" date="2020-09" db="EMBL/GenBank/DDBJ databases">
        <title>Characterization and genome sequencing of Ruminiclostridium sp. nov. MA18.</title>
        <authorList>
            <person name="Rettenmaier R."/>
            <person name="Kowollik M.-L."/>
            <person name="Liebl W."/>
            <person name="Zverlov V."/>
        </authorList>
    </citation>
    <scope>NUCLEOTIDE SEQUENCE [LARGE SCALE GENOMIC DNA]</scope>
    <source>
        <strain evidence="12 13">MA18</strain>
    </source>
</reference>
<dbReference type="EC" id="3.4.23.43" evidence="9"/>
<dbReference type="Pfam" id="PF01478">
    <property type="entry name" value="Peptidase_A24"/>
    <property type="match status" value="1"/>
</dbReference>
<dbReference type="EC" id="2.1.1.-" evidence="9"/>
<dbReference type="Gene3D" id="1.20.120.1220">
    <property type="match status" value="1"/>
</dbReference>
<accession>A0A4U7JB02</accession>
<keyword evidence="6" id="KW-1133">Transmembrane helix</keyword>
<comment type="subcellular location">
    <subcellularLocation>
        <location evidence="1">Cell inner membrane</location>
        <topology evidence="1">Multi-pass membrane protein</topology>
    </subcellularLocation>
    <subcellularLocation>
        <location evidence="9">Cell membrane</location>
        <topology evidence="9">Multi-pass membrane protein</topology>
    </subcellularLocation>
</comment>
<dbReference type="InterPro" id="IPR014032">
    <property type="entry name" value="Peptidase_A24A_bac"/>
</dbReference>
<evidence type="ECO:0000256" key="3">
    <source>
        <dbReference type="ARBA" id="ARBA00022475"/>
    </source>
</evidence>
<dbReference type="Proteomes" id="UP000306409">
    <property type="component" value="Chromosome"/>
</dbReference>
<keyword evidence="4" id="KW-0997">Cell inner membrane</keyword>
<feature type="domain" description="Prepilin type IV endopeptidase peptidase" evidence="10">
    <location>
        <begin position="104"/>
        <end position="220"/>
    </location>
</feature>
<dbReference type="PANTHER" id="PTHR30487:SF0">
    <property type="entry name" value="PREPILIN LEADER PEPTIDASE_N-METHYLTRANSFERASE-RELATED"/>
    <property type="match status" value="1"/>
</dbReference>
<dbReference type="KEGG" id="rher:EHE19_006680"/>
<dbReference type="AlphaFoldDB" id="A0A4U7JB02"/>
<dbReference type="InterPro" id="IPR000045">
    <property type="entry name" value="Prepilin_IV_endopep_pep"/>
</dbReference>
<name>A0A4U7JB02_9FIRM</name>
<dbReference type="RefSeq" id="WP_137698892.1">
    <property type="nucleotide sequence ID" value="NZ_CP061336.1"/>
</dbReference>
<evidence type="ECO:0000256" key="1">
    <source>
        <dbReference type="ARBA" id="ARBA00004429"/>
    </source>
</evidence>
<evidence type="ECO:0000256" key="4">
    <source>
        <dbReference type="ARBA" id="ARBA00022519"/>
    </source>
</evidence>
<keyword evidence="9" id="KW-0489">Methyltransferase</keyword>
<evidence type="ECO:0000256" key="8">
    <source>
        <dbReference type="RuleBase" id="RU003793"/>
    </source>
</evidence>
<keyword evidence="7" id="KW-0472">Membrane</keyword>
<dbReference type="PANTHER" id="PTHR30487">
    <property type="entry name" value="TYPE 4 PREPILIN-LIKE PROTEINS LEADER PEPTIDE-PROCESSING ENZYME"/>
    <property type="match status" value="1"/>
</dbReference>
<keyword evidence="9" id="KW-0378">Hydrolase</keyword>
<dbReference type="InterPro" id="IPR010627">
    <property type="entry name" value="Prepilin_pept_A24_N"/>
</dbReference>
<evidence type="ECO:0000256" key="5">
    <source>
        <dbReference type="ARBA" id="ARBA00022692"/>
    </source>
</evidence>
<keyword evidence="3" id="KW-1003">Cell membrane</keyword>
<keyword evidence="9" id="KW-0645">Protease</keyword>
<evidence type="ECO:0000256" key="9">
    <source>
        <dbReference type="RuleBase" id="RU003794"/>
    </source>
</evidence>
<comment type="catalytic activity">
    <reaction evidence="9">
        <text>Typically cleaves a -Gly-|-Phe- bond to release an N-terminal, basic peptide of 5-8 residues from type IV prepilin, and then N-methylates the new N-terminal amino group, the methyl donor being S-adenosyl-L-methionine.</text>
        <dbReference type="EC" id="3.4.23.43"/>
    </reaction>
</comment>
<proteinExistence type="inferred from homology"/>
<evidence type="ECO:0000259" key="11">
    <source>
        <dbReference type="Pfam" id="PF06750"/>
    </source>
</evidence>
<evidence type="ECO:0000256" key="2">
    <source>
        <dbReference type="ARBA" id="ARBA00005801"/>
    </source>
</evidence>
<sequence length="265" mass="29255">MQTLITLYIAAFGLIIGSFLNVCIYRIPSKQSIISPPSHCTGCDTRLKAWDLIPVFSWLLLRGKCRYCGARVSARYPIVEGLTSLIFVLLYFRFSISVEFLAAIILSIILICVAFIDFDLKIIPNEFIIAGMLSGAALFAYNLFYQVDMYGDRVWYNPIIGIVCGAGTLLLVAVIGSLVYKNDAMGMGDVKLLAVVGLFLGWRLTLVALLLSVLLAAIFSCALILLRKLNGKSEVPFGPFIAIGTFVAMLYGWNIIEFYMGFIPV</sequence>
<keyword evidence="9" id="KW-0511">Multifunctional enzyme</keyword>
<evidence type="ECO:0000256" key="7">
    <source>
        <dbReference type="ARBA" id="ARBA00023136"/>
    </source>
</evidence>
<dbReference type="Pfam" id="PF06750">
    <property type="entry name" value="A24_N_bact"/>
    <property type="match status" value="1"/>
</dbReference>
<dbReference type="OrthoDB" id="9789291at2"/>
<protein>
    <recommendedName>
        <fullName evidence="9">Prepilin leader peptidase/N-methyltransferase</fullName>
        <ecNumber evidence="9">2.1.1.-</ecNumber>
        <ecNumber evidence="9">3.4.23.43</ecNumber>
    </recommendedName>
</protein>
<evidence type="ECO:0000259" key="10">
    <source>
        <dbReference type="Pfam" id="PF01478"/>
    </source>
</evidence>
<dbReference type="GO" id="GO:0006465">
    <property type="term" value="P:signal peptide processing"/>
    <property type="evidence" value="ECO:0007669"/>
    <property type="project" value="TreeGrafter"/>
</dbReference>